<feature type="coiled-coil region" evidence="1">
    <location>
        <begin position="59"/>
        <end position="93"/>
    </location>
</feature>
<reference evidence="3" key="1">
    <citation type="submission" date="2023-03" db="EMBL/GenBank/DDBJ databases">
        <title>Massive genome expansion in bonnet fungi (Mycena s.s.) driven by repeated elements and novel gene families across ecological guilds.</title>
        <authorList>
            <consortium name="Lawrence Berkeley National Laboratory"/>
            <person name="Harder C.B."/>
            <person name="Miyauchi S."/>
            <person name="Viragh M."/>
            <person name="Kuo A."/>
            <person name="Thoen E."/>
            <person name="Andreopoulos B."/>
            <person name="Lu D."/>
            <person name="Skrede I."/>
            <person name="Drula E."/>
            <person name="Henrissat B."/>
            <person name="Morin E."/>
            <person name="Kohler A."/>
            <person name="Barry K."/>
            <person name="LaButti K."/>
            <person name="Morin E."/>
            <person name="Salamov A."/>
            <person name="Lipzen A."/>
            <person name="Mereny Z."/>
            <person name="Hegedus B."/>
            <person name="Baldrian P."/>
            <person name="Stursova M."/>
            <person name="Weitz H."/>
            <person name="Taylor A."/>
            <person name="Grigoriev I.V."/>
            <person name="Nagy L.G."/>
            <person name="Martin F."/>
            <person name="Kauserud H."/>
        </authorList>
    </citation>
    <scope>NUCLEOTIDE SEQUENCE</scope>
    <source>
        <strain evidence="3">CBHHK002</strain>
    </source>
</reference>
<dbReference type="AlphaFoldDB" id="A0AAD6ZVV1"/>
<proteinExistence type="predicted"/>
<dbReference type="Proteomes" id="UP001218218">
    <property type="component" value="Unassembled WGS sequence"/>
</dbReference>
<keyword evidence="1" id="KW-0175">Coiled coil</keyword>
<name>A0AAD6ZVV1_9AGAR</name>
<keyword evidence="4" id="KW-1185">Reference proteome</keyword>
<protein>
    <submittedName>
        <fullName evidence="3">Uncharacterized protein</fullName>
    </submittedName>
</protein>
<feature type="region of interest" description="Disordered" evidence="2">
    <location>
        <begin position="1"/>
        <end position="35"/>
    </location>
</feature>
<sequence>MSTGSLFTSRTTPPSKRLRRSSKPPCKASSPRTRAQERLTAAHKEALAGAQERLTAAHNDALANALASHKDAQQRLERQINALQKRLQTTNDDLKTAAVTIGNNATAHTHVTEHLRSQLEMSRNNLHLRSAIEIITTSLTEHNKVLNLPNPARGSGVQPVINAMVARGYNDPNVTFLDAETTVIAKLTAKGGVKHCDVRRVLATLYGELSKRHHTGVSEALILREGEQTLPEAISVMSVILFARRLYGSHFDVEYYDAAGKVQATLSKL</sequence>
<gene>
    <name evidence="3" type="ORF">DFH08DRAFT_874569</name>
</gene>
<accession>A0AAD6ZVV1</accession>
<organism evidence="3 4">
    <name type="scientific">Mycena albidolilacea</name>
    <dbReference type="NCBI Taxonomy" id="1033008"/>
    <lineage>
        <taxon>Eukaryota</taxon>
        <taxon>Fungi</taxon>
        <taxon>Dikarya</taxon>
        <taxon>Basidiomycota</taxon>
        <taxon>Agaricomycotina</taxon>
        <taxon>Agaricomycetes</taxon>
        <taxon>Agaricomycetidae</taxon>
        <taxon>Agaricales</taxon>
        <taxon>Marasmiineae</taxon>
        <taxon>Mycenaceae</taxon>
        <taxon>Mycena</taxon>
    </lineage>
</organism>
<evidence type="ECO:0000256" key="2">
    <source>
        <dbReference type="SAM" id="MobiDB-lite"/>
    </source>
</evidence>
<evidence type="ECO:0000313" key="4">
    <source>
        <dbReference type="Proteomes" id="UP001218218"/>
    </source>
</evidence>
<evidence type="ECO:0000256" key="1">
    <source>
        <dbReference type="SAM" id="Coils"/>
    </source>
</evidence>
<evidence type="ECO:0000313" key="3">
    <source>
        <dbReference type="EMBL" id="KAJ7342594.1"/>
    </source>
</evidence>
<dbReference type="EMBL" id="JARIHO010000025">
    <property type="protein sequence ID" value="KAJ7342594.1"/>
    <property type="molecule type" value="Genomic_DNA"/>
</dbReference>
<comment type="caution">
    <text evidence="3">The sequence shown here is derived from an EMBL/GenBank/DDBJ whole genome shotgun (WGS) entry which is preliminary data.</text>
</comment>
<feature type="compositionally biased region" description="Polar residues" evidence="2">
    <location>
        <begin position="1"/>
        <end position="14"/>
    </location>
</feature>